<protein>
    <submittedName>
        <fullName evidence="3">Uncharacterized protein</fullName>
    </submittedName>
</protein>
<keyword evidence="4" id="KW-1185">Reference proteome</keyword>
<keyword evidence="2" id="KW-0812">Transmembrane</keyword>
<evidence type="ECO:0000256" key="1">
    <source>
        <dbReference type="SAM" id="MobiDB-lite"/>
    </source>
</evidence>
<organism evidence="3 4">
    <name type="scientific">Microbacterium jejuense</name>
    <dbReference type="NCBI Taxonomy" id="1263637"/>
    <lineage>
        <taxon>Bacteria</taxon>
        <taxon>Bacillati</taxon>
        <taxon>Actinomycetota</taxon>
        <taxon>Actinomycetes</taxon>
        <taxon>Micrococcales</taxon>
        <taxon>Microbacteriaceae</taxon>
        <taxon>Microbacterium</taxon>
    </lineage>
</organism>
<proteinExistence type="predicted"/>
<evidence type="ECO:0000256" key="2">
    <source>
        <dbReference type="SAM" id="Phobius"/>
    </source>
</evidence>
<feature type="transmembrane region" description="Helical" evidence="2">
    <location>
        <begin position="71"/>
        <end position="94"/>
    </location>
</feature>
<evidence type="ECO:0000313" key="4">
    <source>
        <dbReference type="Proteomes" id="UP001196843"/>
    </source>
</evidence>
<keyword evidence="2" id="KW-1133">Transmembrane helix</keyword>
<keyword evidence="2" id="KW-0472">Membrane</keyword>
<sequence>MTSIDLLGGPMARRERDRQRRVGTRRGPRVQGEQSSPSGASGVERADAATVTEPRAAGTAGTVIRKWWKPAAAAAGALVVAAVSGVVGSFLGVASERNEWPYSPPAEPTAQELAAELDGRFPSSECKANYATVFSAPIGDSAQPPIATVELRKGTDCAASWVWVSSFVADVVITKTLIRKEQGDLPAATVEESDPINTVSGPGRESFTEQLYSPACVSLEVSVYDAAGDALGALPRTEVCATP</sequence>
<accession>A0ABS7HK37</accession>
<feature type="region of interest" description="Disordered" evidence="1">
    <location>
        <begin position="1"/>
        <end position="54"/>
    </location>
</feature>
<gene>
    <name evidence="3" type="ORF">JNB62_05130</name>
</gene>
<reference evidence="3 4" key="1">
    <citation type="journal article" date="2021" name="MBio">
        <title>Poor Competitiveness of Bradyrhizobium in Pigeon Pea Root Colonization in Indian Soils.</title>
        <authorList>
            <person name="Chalasani D."/>
            <person name="Basu A."/>
            <person name="Pullabhotla S.V.S.R.N."/>
            <person name="Jorrin B."/>
            <person name="Neal A.L."/>
            <person name="Poole P.S."/>
            <person name="Podile A.R."/>
            <person name="Tkacz A."/>
        </authorList>
    </citation>
    <scope>NUCLEOTIDE SEQUENCE [LARGE SCALE GENOMIC DNA]</scope>
    <source>
        <strain evidence="3 4">HU14</strain>
    </source>
</reference>
<evidence type="ECO:0000313" key="3">
    <source>
        <dbReference type="EMBL" id="MBW9093058.1"/>
    </source>
</evidence>
<comment type="caution">
    <text evidence="3">The sequence shown here is derived from an EMBL/GenBank/DDBJ whole genome shotgun (WGS) entry which is preliminary data.</text>
</comment>
<name>A0ABS7HK37_9MICO</name>
<dbReference type="EMBL" id="JAEUAW010000003">
    <property type="protein sequence ID" value="MBW9093058.1"/>
    <property type="molecule type" value="Genomic_DNA"/>
</dbReference>
<dbReference type="RefSeq" id="WP_220299779.1">
    <property type="nucleotide sequence ID" value="NZ_JAEUAW010000003.1"/>
</dbReference>
<dbReference type="Proteomes" id="UP001196843">
    <property type="component" value="Unassembled WGS sequence"/>
</dbReference>